<dbReference type="AlphaFoldDB" id="A0A1F5H392"/>
<sequence>MIKGMESLTLFSESAKNLAAFYRDIVGIKIGLEAEMGEKGEELYELKLGKGPNLYVIDHSKVKGKNTNPDRIIFNLEVDDIKKEVARLKKAKVKQIQDTYHIEGYGWISTFEDIDGNYFQFVQIRQK</sequence>
<dbReference type="Pfam" id="PF00903">
    <property type="entry name" value="Glyoxalase"/>
    <property type="match status" value="1"/>
</dbReference>
<evidence type="ECO:0000313" key="2">
    <source>
        <dbReference type="EMBL" id="OGD98603.1"/>
    </source>
</evidence>
<proteinExistence type="predicted"/>
<dbReference type="Gene3D" id="3.10.180.10">
    <property type="entry name" value="2,3-Dihydroxybiphenyl 1,2-Dioxygenase, domain 1"/>
    <property type="match status" value="1"/>
</dbReference>
<name>A0A1F5H392_9BACT</name>
<evidence type="ECO:0000259" key="1">
    <source>
        <dbReference type="PROSITE" id="PS51819"/>
    </source>
</evidence>
<reference evidence="2 3" key="1">
    <citation type="journal article" date="2016" name="Nat. Commun.">
        <title>Thousands of microbial genomes shed light on interconnected biogeochemical processes in an aquifer system.</title>
        <authorList>
            <person name="Anantharaman K."/>
            <person name="Brown C.T."/>
            <person name="Hug L.A."/>
            <person name="Sharon I."/>
            <person name="Castelle C.J."/>
            <person name="Probst A.J."/>
            <person name="Thomas B.C."/>
            <person name="Singh A."/>
            <person name="Wilkins M.J."/>
            <person name="Karaoz U."/>
            <person name="Brodie E.L."/>
            <person name="Williams K.H."/>
            <person name="Hubbard S.S."/>
            <person name="Banfield J.F."/>
        </authorList>
    </citation>
    <scope>NUCLEOTIDE SEQUENCE [LARGE SCALE GENOMIC DNA]</scope>
</reference>
<dbReference type="EMBL" id="MFBT01000034">
    <property type="protein sequence ID" value="OGD98603.1"/>
    <property type="molecule type" value="Genomic_DNA"/>
</dbReference>
<dbReference type="InterPro" id="IPR004360">
    <property type="entry name" value="Glyas_Fos-R_dOase_dom"/>
</dbReference>
<accession>A0A1F5H392</accession>
<feature type="domain" description="VOC" evidence="1">
    <location>
        <begin position="4"/>
        <end position="124"/>
    </location>
</feature>
<dbReference type="PROSITE" id="PS51819">
    <property type="entry name" value="VOC"/>
    <property type="match status" value="1"/>
</dbReference>
<dbReference type="InterPro" id="IPR037523">
    <property type="entry name" value="VOC_core"/>
</dbReference>
<organism evidence="2 3">
    <name type="scientific">Candidatus Curtissbacteria bacterium RIFCSPLOWO2_01_FULL_42_50</name>
    <dbReference type="NCBI Taxonomy" id="1797730"/>
    <lineage>
        <taxon>Bacteria</taxon>
        <taxon>Candidatus Curtissiibacteriota</taxon>
    </lineage>
</organism>
<gene>
    <name evidence="2" type="ORF">A3B54_05470</name>
</gene>
<dbReference type="Proteomes" id="UP000177039">
    <property type="component" value="Unassembled WGS sequence"/>
</dbReference>
<protein>
    <recommendedName>
        <fullName evidence="1">VOC domain-containing protein</fullName>
    </recommendedName>
</protein>
<dbReference type="InterPro" id="IPR029068">
    <property type="entry name" value="Glyas_Bleomycin-R_OHBP_Dase"/>
</dbReference>
<comment type="caution">
    <text evidence="2">The sequence shown here is derived from an EMBL/GenBank/DDBJ whole genome shotgun (WGS) entry which is preliminary data.</text>
</comment>
<dbReference type="SUPFAM" id="SSF54593">
    <property type="entry name" value="Glyoxalase/Bleomycin resistance protein/Dihydroxybiphenyl dioxygenase"/>
    <property type="match status" value="1"/>
</dbReference>
<evidence type="ECO:0000313" key="3">
    <source>
        <dbReference type="Proteomes" id="UP000177039"/>
    </source>
</evidence>